<name>A0ABM8ALC5_9DEIO</name>
<dbReference type="Proteomes" id="UP001064971">
    <property type="component" value="Plasmid pDAETH-3"/>
</dbReference>
<gene>
    <name evidence="4" type="ORF">DAETH_45920</name>
</gene>
<feature type="compositionally biased region" description="Low complexity" evidence="1">
    <location>
        <begin position="139"/>
        <end position="153"/>
    </location>
</feature>
<feature type="compositionally biased region" description="Gly residues" evidence="1">
    <location>
        <begin position="154"/>
        <end position="166"/>
    </location>
</feature>
<organism evidence="4 5">
    <name type="scientific">Deinococcus aetherius</name>
    <dbReference type="NCBI Taxonomy" id="200252"/>
    <lineage>
        <taxon>Bacteria</taxon>
        <taxon>Thermotogati</taxon>
        <taxon>Deinococcota</taxon>
        <taxon>Deinococci</taxon>
        <taxon>Deinococcales</taxon>
        <taxon>Deinococcaceae</taxon>
        <taxon>Deinococcus</taxon>
    </lineage>
</organism>
<dbReference type="Pfam" id="PF03413">
    <property type="entry name" value="PepSY"/>
    <property type="match status" value="1"/>
</dbReference>
<feature type="domain" description="PepSY" evidence="3">
    <location>
        <begin position="86"/>
        <end position="140"/>
    </location>
</feature>
<feature type="signal peptide" evidence="2">
    <location>
        <begin position="1"/>
        <end position="28"/>
    </location>
</feature>
<reference evidence="4" key="1">
    <citation type="submission" date="2022-07" db="EMBL/GenBank/DDBJ databases">
        <title>Complete Genome Sequence of the Radioresistant Bacterium Deinococcus aetherius ST0316, Isolated from the Air Dust collected in Lower Stratosphere above Japan.</title>
        <authorList>
            <person name="Satoh K."/>
            <person name="Hagiwara K."/>
            <person name="Katsumata K."/>
            <person name="Kubo A."/>
            <person name="Yokobori S."/>
            <person name="Yamagishi A."/>
            <person name="Oono Y."/>
            <person name="Narumi I."/>
        </authorList>
    </citation>
    <scope>NUCLEOTIDE SEQUENCE</scope>
    <source>
        <strain evidence="4">ST0316</strain>
        <plasmid evidence="4">pDAETH-3</plasmid>
    </source>
</reference>
<evidence type="ECO:0000259" key="3">
    <source>
        <dbReference type="Pfam" id="PF03413"/>
    </source>
</evidence>
<sequence length="166" mass="16754">MRKNVKTVLLTLTALTAVGLPLAGHAFAQGKAPSAQVAQGGQASQDAETNDDQGGAVRGSIQLPADTQGTEVPDAQKEAQYRSLAKITPAQAQQAAQAAVPGTVTSVKLEDQDGSLVYAVVIGQTEVAVDAGNGQVLRQEAAGQDQGADQEMGGQEGGETGESGTN</sequence>
<geneLocation type="plasmid" evidence="4 5">
    <name>pDAETH-3</name>
</geneLocation>
<evidence type="ECO:0000313" key="5">
    <source>
        <dbReference type="Proteomes" id="UP001064971"/>
    </source>
</evidence>
<keyword evidence="4" id="KW-0614">Plasmid</keyword>
<feature type="region of interest" description="Disordered" evidence="1">
    <location>
        <begin position="37"/>
        <end position="78"/>
    </location>
</feature>
<keyword evidence="5" id="KW-1185">Reference proteome</keyword>
<evidence type="ECO:0000256" key="2">
    <source>
        <dbReference type="SAM" id="SignalP"/>
    </source>
</evidence>
<dbReference type="InterPro" id="IPR025711">
    <property type="entry name" value="PepSY"/>
</dbReference>
<evidence type="ECO:0000313" key="4">
    <source>
        <dbReference type="EMBL" id="BDP44623.1"/>
    </source>
</evidence>
<feature type="chain" id="PRO_5046725566" description="PepSY domain-containing protein" evidence="2">
    <location>
        <begin position="29"/>
        <end position="166"/>
    </location>
</feature>
<proteinExistence type="predicted"/>
<accession>A0ABM8ALC5</accession>
<evidence type="ECO:0000256" key="1">
    <source>
        <dbReference type="SAM" id="MobiDB-lite"/>
    </source>
</evidence>
<feature type="region of interest" description="Disordered" evidence="1">
    <location>
        <begin position="130"/>
        <end position="166"/>
    </location>
</feature>
<dbReference type="Gene3D" id="3.10.450.40">
    <property type="match status" value="1"/>
</dbReference>
<keyword evidence="2" id="KW-0732">Signal</keyword>
<dbReference type="RefSeq" id="WP_264778869.1">
    <property type="nucleotide sequence ID" value="NZ_AP026563.1"/>
</dbReference>
<dbReference type="EMBL" id="AP026563">
    <property type="protein sequence ID" value="BDP44623.1"/>
    <property type="molecule type" value="Genomic_DNA"/>
</dbReference>
<protein>
    <recommendedName>
        <fullName evidence="3">PepSY domain-containing protein</fullName>
    </recommendedName>
</protein>